<organism evidence="3 4">
    <name type="scientific">Paraconiothyrium brasiliense</name>
    <dbReference type="NCBI Taxonomy" id="300254"/>
    <lineage>
        <taxon>Eukaryota</taxon>
        <taxon>Fungi</taxon>
        <taxon>Dikarya</taxon>
        <taxon>Ascomycota</taxon>
        <taxon>Pezizomycotina</taxon>
        <taxon>Dothideomycetes</taxon>
        <taxon>Pleosporomycetidae</taxon>
        <taxon>Pleosporales</taxon>
        <taxon>Massarineae</taxon>
        <taxon>Didymosphaeriaceae</taxon>
        <taxon>Paraconiothyrium</taxon>
    </lineage>
</organism>
<accession>A0ABR3RB30</accession>
<dbReference type="Pfam" id="PF17784">
    <property type="entry name" value="Sulfotransfer_4"/>
    <property type="match status" value="1"/>
</dbReference>
<dbReference type="Gene3D" id="3.40.50.300">
    <property type="entry name" value="P-loop containing nucleotide triphosphate hydrolases"/>
    <property type="match status" value="1"/>
</dbReference>
<feature type="transmembrane region" description="Helical" evidence="2">
    <location>
        <begin position="241"/>
        <end position="258"/>
    </location>
</feature>
<keyword evidence="2" id="KW-1133">Transmembrane helix</keyword>
<evidence type="ECO:0000313" key="3">
    <source>
        <dbReference type="EMBL" id="KAL1601646.1"/>
    </source>
</evidence>
<keyword evidence="2" id="KW-0472">Membrane</keyword>
<feature type="transmembrane region" description="Helical" evidence="2">
    <location>
        <begin position="264"/>
        <end position="282"/>
    </location>
</feature>
<sequence length="508" mass="55522">MQSPMSPTFGFHEPFDVSKPHRLIDQRNTRGMLYKKVIVLAKQGCDLTEPIIFLKDKGYRVYDDAEALHNGDLPIWREALEAKKAGKSYDKDDWNKFLGGYDALVTRLVVPFTEEFTHKANNPLAKFVLITKPPSATTVGLIQSFFTDKVFPLLDPMVFGLFLNLKLISDDGLNYDAIRANLGPQQDLVAMDDFTIEVANAFIQGCIPQGPTAAVESIIAARLRGIKDFIGQNYIHPMNKYLTAISFISAFILFSNILGPTTTVVLFVGCAFVAFFVIPAAAPAEEAEIKHRPECIPPHRRRKIAADAAAAAAAAYAAETKVRPAFIPPHLRKKITATAAATAAATDAPAVETKVRPALIPPHMRKKITATAPDARAIDAPATETKITKSALTASIQLKATATTFVPPRQQKKGTAGQKKSIRTYRSGAHGTVRAKSVQRPVHTARPERPVLNGWGNMETIMRQDDLKTRLQNEAKAAAMKDMAPGVWAETYAARSSKPIAEKKAGDN</sequence>
<keyword evidence="2" id="KW-0812">Transmembrane</keyword>
<dbReference type="Proteomes" id="UP001521785">
    <property type="component" value="Unassembled WGS sequence"/>
</dbReference>
<protein>
    <submittedName>
        <fullName evidence="3">Uncharacterized protein</fullName>
    </submittedName>
</protein>
<comment type="caution">
    <text evidence="3">The sequence shown here is derived from an EMBL/GenBank/DDBJ whole genome shotgun (WGS) entry which is preliminary data.</text>
</comment>
<proteinExistence type="predicted"/>
<name>A0ABR3RB30_9PLEO</name>
<keyword evidence="4" id="KW-1185">Reference proteome</keyword>
<evidence type="ECO:0000313" key="4">
    <source>
        <dbReference type="Proteomes" id="UP001521785"/>
    </source>
</evidence>
<dbReference type="InterPro" id="IPR040632">
    <property type="entry name" value="Sulfotransfer_4"/>
</dbReference>
<dbReference type="InterPro" id="IPR027417">
    <property type="entry name" value="P-loop_NTPase"/>
</dbReference>
<evidence type="ECO:0000256" key="1">
    <source>
        <dbReference type="SAM" id="MobiDB-lite"/>
    </source>
</evidence>
<evidence type="ECO:0000256" key="2">
    <source>
        <dbReference type="SAM" id="Phobius"/>
    </source>
</evidence>
<feature type="region of interest" description="Disordered" evidence="1">
    <location>
        <begin position="430"/>
        <end position="453"/>
    </location>
</feature>
<dbReference type="EMBL" id="JAKJXO020000008">
    <property type="protein sequence ID" value="KAL1601646.1"/>
    <property type="molecule type" value="Genomic_DNA"/>
</dbReference>
<reference evidence="3 4" key="1">
    <citation type="submission" date="2024-02" db="EMBL/GenBank/DDBJ databases">
        <title>De novo assembly and annotation of 12 fungi associated with fruit tree decline syndrome in Ontario, Canada.</title>
        <authorList>
            <person name="Sulman M."/>
            <person name="Ellouze W."/>
            <person name="Ilyukhin E."/>
        </authorList>
    </citation>
    <scope>NUCLEOTIDE SEQUENCE [LARGE SCALE GENOMIC DNA]</scope>
    <source>
        <strain evidence="3 4">M42-189</strain>
    </source>
</reference>
<gene>
    <name evidence="3" type="ORF">SLS60_006561</name>
</gene>